<feature type="transmembrane region" description="Helical" evidence="8">
    <location>
        <begin position="161"/>
        <end position="186"/>
    </location>
</feature>
<evidence type="ECO:0000256" key="8">
    <source>
        <dbReference type="SAM" id="Phobius"/>
    </source>
</evidence>
<dbReference type="OrthoDB" id="73691at2759"/>
<keyword evidence="11" id="KW-1185">Reference proteome</keyword>
<dbReference type="PANTHER" id="PTHR14009">
    <property type="entry name" value="LEUCINE ZIPPER-EF-HAND CONTAINING TRANSMEMBRANE PROTEIN"/>
    <property type="match status" value="1"/>
</dbReference>
<evidence type="ECO:0000256" key="2">
    <source>
        <dbReference type="ARBA" id="ARBA00022692"/>
    </source>
</evidence>
<evidence type="ECO:0000256" key="6">
    <source>
        <dbReference type="ARBA" id="ARBA00023136"/>
    </source>
</evidence>
<dbReference type="GO" id="GO:0030003">
    <property type="term" value="P:intracellular monoatomic cation homeostasis"/>
    <property type="evidence" value="ECO:0007669"/>
    <property type="project" value="TreeGrafter"/>
</dbReference>
<feature type="domain" description="Letm1 RBD" evidence="9">
    <location>
        <begin position="171"/>
        <end position="362"/>
    </location>
</feature>
<keyword evidence="3" id="KW-0999">Mitochondrion inner membrane</keyword>
<gene>
    <name evidence="10" type="ORF">INT44_002683</name>
</gene>
<accession>A0A8H7Q619</accession>
<dbReference type="AlphaFoldDB" id="A0A8H7Q619"/>
<keyword evidence="6 8" id="KW-0472">Membrane</keyword>
<evidence type="ECO:0000313" key="11">
    <source>
        <dbReference type="Proteomes" id="UP000612746"/>
    </source>
</evidence>
<evidence type="ECO:0000256" key="3">
    <source>
        <dbReference type="ARBA" id="ARBA00022792"/>
    </source>
</evidence>
<dbReference type="Pfam" id="PF07766">
    <property type="entry name" value="LETM1_RBD"/>
    <property type="match status" value="1"/>
</dbReference>
<keyword evidence="2 8" id="KW-0812">Transmembrane</keyword>
<proteinExistence type="predicted"/>
<comment type="subcellular location">
    <subcellularLocation>
        <location evidence="1">Mitochondrion inner membrane</location>
        <topology evidence="1">Single-pass membrane protein</topology>
    </subcellularLocation>
</comment>
<dbReference type="Proteomes" id="UP000612746">
    <property type="component" value="Unassembled WGS sequence"/>
</dbReference>
<dbReference type="InterPro" id="IPR033122">
    <property type="entry name" value="LETM1-like_RBD"/>
</dbReference>
<dbReference type="GO" id="GO:0005743">
    <property type="term" value="C:mitochondrial inner membrane"/>
    <property type="evidence" value="ECO:0007669"/>
    <property type="project" value="UniProtKB-SubCell"/>
</dbReference>
<comment type="caution">
    <text evidence="10">The sequence shown here is derived from an EMBL/GenBank/DDBJ whole genome shotgun (WGS) entry which is preliminary data.</text>
</comment>
<dbReference type="PANTHER" id="PTHR14009:SF1">
    <property type="entry name" value="MITOCHONDRIAL PROTON_CALCIUM EXCHANGER PROTEIN"/>
    <property type="match status" value="1"/>
</dbReference>
<name>A0A8H7Q619_9FUNG</name>
<keyword evidence="4 8" id="KW-1133">Transmembrane helix</keyword>
<protein>
    <recommendedName>
        <fullName evidence="9">Letm1 RBD domain-containing protein</fullName>
    </recommendedName>
</protein>
<dbReference type="PROSITE" id="PS51758">
    <property type="entry name" value="LETM1_RBD"/>
    <property type="match status" value="1"/>
</dbReference>
<evidence type="ECO:0000313" key="10">
    <source>
        <dbReference type="EMBL" id="KAG2186461.1"/>
    </source>
</evidence>
<dbReference type="GO" id="GO:0043022">
    <property type="term" value="F:ribosome binding"/>
    <property type="evidence" value="ECO:0007669"/>
    <property type="project" value="InterPro"/>
</dbReference>
<sequence>MSRIAVTRGLVPLRALTQPVRIQPIRSAISPLRSDLQLLHRPQFTPVAYFSQFPARFKQETGDQLVSDKAIDKSTVTAKPVENSTNEQTNVEKTEKEPSKIVKLYQQTKKLMTFYKDGIKLLWANHKTTKSLKEKVSKEGHVLTRDEFQLIHLSEKDMIKLIPFAAIFLILAESIPLVVMFAPGLVPSTCVTPSQMKKQREKMYNKRLEMSKNVVESTSRVEGISVSDFLSHANVCRLAKRYEMDFDLANIDRKHLSSYCRFMGLPSFGTQGMLRKRLDKYLDYIVRDDKYIAEEGVDQLDMPELEQAAEERGMRSVDVPPEQLRKSLQYWISLSLKEDPVIPRGLLVFSRLFLLNATYDKK</sequence>
<dbReference type="EMBL" id="JAEPRA010000004">
    <property type="protein sequence ID" value="KAG2186461.1"/>
    <property type="molecule type" value="Genomic_DNA"/>
</dbReference>
<dbReference type="InterPro" id="IPR044202">
    <property type="entry name" value="LETM1/MDM38-like"/>
</dbReference>
<organism evidence="10 11">
    <name type="scientific">Umbelopsis vinacea</name>
    <dbReference type="NCBI Taxonomy" id="44442"/>
    <lineage>
        <taxon>Eukaryota</taxon>
        <taxon>Fungi</taxon>
        <taxon>Fungi incertae sedis</taxon>
        <taxon>Mucoromycota</taxon>
        <taxon>Mucoromycotina</taxon>
        <taxon>Umbelopsidomycetes</taxon>
        <taxon>Umbelopsidales</taxon>
        <taxon>Umbelopsidaceae</taxon>
        <taxon>Umbelopsis</taxon>
    </lineage>
</organism>
<keyword evidence="5 7" id="KW-0496">Mitochondrion</keyword>
<evidence type="ECO:0000256" key="5">
    <source>
        <dbReference type="ARBA" id="ARBA00023128"/>
    </source>
</evidence>
<evidence type="ECO:0000256" key="7">
    <source>
        <dbReference type="PROSITE-ProRule" id="PRU01094"/>
    </source>
</evidence>
<evidence type="ECO:0000256" key="1">
    <source>
        <dbReference type="ARBA" id="ARBA00004434"/>
    </source>
</evidence>
<evidence type="ECO:0000259" key="9">
    <source>
        <dbReference type="PROSITE" id="PS51758"/>
    </source>
</evidence>
<reference evidence="10" key="1">
    <citation type="submission" date="2020-12" db="EMBL/GenBank/DDBJ databases">
        <title>Metabolic potential, ecology and presence of endohyphal bacteria is reflected in genomic diversity of Mucoromycotina.</title>
        <authorList>
            <person name="Muszewska A."/>
            <person name="Okrasinska A."/>
            <person name="Steczkiewicz K."/>
            <person name="Drgas O."/>
            <person name="Orlowska M."/>
            <person name="Perlinska-Lenart U."/>
            <person name="Aleksandrzak-Piekarczyk T."/>
            <person name="Szatraj K."/>
            <person name="Zielenkiewicz U."/>
            <person name="Pilsyk S."/>
            <person name="Malc E."/>
            <person name="Mieczkowski P."/>
            <person name="Kruszewska J.S."/>
            <person name="Biernat P."/>
            <person name="Pawlowska J."/>
        </authorList>
    </citation>
    <scope>NUCLEOTIDE SEQUENCE</scope>
    <source>
        <strain evidence="10">WA0000051536</strain>
    </source>
</reference>
<evidence type="ECO:0000256" key="4">
    <source>
        <dbReference type="ARBA" id="ARBA00022989"/>
    </source>
</evidence>